<evidence type="ECO:0000313" key="2">
    <source>
        <dbReference type="EMBL" id="VDO51587.1"/>
    </source>
</evidence>
<keyword evidence="1" id="KW-0472">Membrane</keyword>
<evidence type="ECO:0000313" key="4">
    <source>
        <dbReference type="WBParaSite" id="BTMF_0001692401-mRNA-1"/>
    </source>
</evidence>
<keyword evidence="1" id="KW-0812">Transmembrane</keyword>
<reference evidence="2 3" key="2">
    <citation type="submission" date="2018-11" db="EMBL/GenBank/DDBJ databases">
        <authorList>
            <consortium name="Pathogen Informatics"/>
        </authorList>
    </citation>
    <scope>NUCLEOTIDE SEQUENCE [LARGE SCALE GENOMIC DNA]</scope>
</reference>
<dbReference type="EMBL" id="UZAG01021787">
    <property type="protein sequence ID" value="VDO51587.1"/>
    <property type="molecule type" value="Genomic_DNA"/>
</dbReference>
<feature type="transmembrane region" description="Helical" evidence="1">
    <location>
        <begin position="64"/>
        <end position="84"/>
    </location>
</feature>
<accession>A0A0R3RA61</accession>
<reference evidence="4" key="1">
    <citation type="submission" date="2017-02" db="UniProtKB">
        <authorList>
            <consortium name="WormBaseParasite"/>
        </authorList>
    </citation>
    <scope>IDENTIFICATION</scope>
</reference>
<proteinExistence type="predicted"/>
<protein>
    <submittedName>
        <fullName evidence="4">Transmembrane protein</fullName>
    </submittedName>
</protein>
<dbReference type="Proteomes" id="UP000280834">
    <property type="component" value="Unassembled WGS sequence"/>
</dbReference>
<organism evidence="4">
    <name type="scientific">Brugia timori</name>
    <dbReference type="NCBI Taxonomy" id="42155"/>
    <lineage>
        <taxon>Eukaryota</taxon>
        <taxon>Metazoa</taxon>
        <taxon>Ecdysozoa</taxon>
        <taxon>Nematoda</taxon>
        <taxon>Chromadorea</taxon>
        <taxon>Rhabditida</taxon>
        <taxon>Spirurina</taxon>
        <taxon>Spiruromorpha</taxon>
        <taxon>Filarioidea</taxon>
        <taxon>Onchocercidae</taxon>
        <taxon>Brugia</taxon>
    </lineage>
</organism>
<gene>
    <name evidence="2" type="ORF">BTMF_LOCUS14897</name>
</gene>
<dbReference type="AlphaFoldDB" id="A0A0R3RA61"/>
<evidence type="ECO:0000313" key="3">
    <source>
        <dbReference type="Proteomes" id="UP000280834"/>
    </source>
</evidence>
<keyword evidence="1" id="KW-1133">Transmembrane helix</keyword>
<name>A0A0R3RA61_9BILA</name>
<dbReference type="WBParaSite" id="BTMF_0001692401-mRNA-1">
    <property type="protein sequence ID" value="BTMF_0001692401-mRNA-1"/>
    <property type="gene ID" value="BTMF_0001692401"/>
</dbReference>
<sequence length="151" mass="16786">MQVMHASLVLGEQHATEHFLPWNSSENNSGSIKVIQKGSSILHTLETIQGRISLKNSKDAKMPSILNTMFLSAFIFCSFIYTIPTMTSVRVIRRDTAAILQKMHNNLRENCFPRPSGGCACTVKQGDGVETVENYDSSEQCRLDIAGNICY</sequence>
<keyword evidence="3" id="KW-1185">Reference proteome</keyword>
<evidence type="ECO:0000256" key="1">
    <source>
        <dbReference type="SAM" id="Phobius"/>
    </source>
</evidence>